<dbReference type="EMBL" id="KZ623550">
    <property type="protein sequence ID" value="PNS22377.1"/>
    <property type="molecule type" value="Genomic_DNA"/>
</dbReference>
<sequence length="71" mass="8285">MVLNVQFFHICHISQVFVAFPLQTFSIIFMEFLPLSFENSRNLLPVIIIWIFGVKAPYVPDRLLEFSLLPS</sequence>
<gene>
    <name evidence="2" type="ORF">POPTR_T149100</name>
</gene>
<evidence type="ECO:0000313" key="2">
    <source>
        <dbReference type="EMBL" id="PNS22377.1"/>
    </source>
</evidence>
<accession>A0A2K1R509</accession>
<dbReference type="AlphaFoldDB" id="A0A2K1R509"/>
<dbReference type="InParanoid" id="A0A2K1R509"/>
<keyword evidence="1" id="KW-0472">Membrane</keyword>
<keyword evidence="1" id="KW-0812">Transmembrane</keyword>
<organism evidence="2">
    <name type="scientific">Populus trichocarpa</name>
    <name type="common">Western balsam poplar</name>
    <name type="synonym">Populus balsamifera subsp. trichocarpa</name>
    <dbReference type="NCBI Taxonomy" id="3694"/>
    <lineage>
        <taxon>Eukaryota</taxon>
        <taxon>Viridiplantae</taxon>
        <taxon>Streptophyta</taxon>
        <taxon>Embryophyta</taxon>
        <taxon>Tracheophyta</taxon>
        <taxon>Spermatophyta</taxon>
        <taxon>Magnoliopsida</taxon>
        <taxon>eudicotyledons</taxon>
        <taxon>Gunneridae</taxon>
        <taxon>Pentapetalae</taxon>
        <taxon>rosids</taxon>
        <taxon>fabids</taxon>
        <taxon>Malpighiales</taxon>
        <taxon>Salicaceae</taxon>
        <taxon>Saliceae</taxon>
        <taxon>Populus</taxon>
    </lineage>
</organism>
<feature type="transmembrane region" description="Helical" evidence="1">
    <location>
        <begin position="6"/>
        <end position="30"/>
    </location>
</feature>
<reference evidence="2" key="1">
    <citation type="journal article" date="2006" name="Science">
        <title>The genome of black cottonwood, Populus trichocarpa (Torr. &amp; Gray).</title>
        <authorList>
            <person name="Tuskan G.A."/>
            <person name="Difazio S."/>
            <person name="Jansson S."/>
            <person name="Bohlmann J."/>
            <person name="Grigoriev I."/>
            <person name="Hellsten U."/>
            <person name="Putnam N."/>
            <person name="Ralph S."/>
            <person name="Rombauts S."/>
            <person name="Salamov A."/>
            <person name="Schein J."/>
            <person name="Sterck L."/>
            <person name="Aerts A."/>
            <person name="Bhalerao R.R."/>
            <person name="Bhalerao R.P."/>
            <person name="Blaudez D."/>
            <person name="Boerjan W."/>
            <person name="Brun A."/>
            <person name="Brunner A."/>
            <person name="Busov V."/>
            <person name="Campbell M."/>
            <person name="Carlson J."/>
            <person name="Chalot M."/>
            <person name="Chapman J."/>
            <person name="Chen G.L."/>
            <person name="Cooper D."/>
            <person name="Coutinho P.M."/>
            <person name="Couturier J."/>
            <person name="Covert S."/>
            <person name="Cronk Q."/>
            <person name="Cunningham R."/>
            <person name="Davis J."/>
            <person name="Degroeve S."/>
            <person name="Dejardin A."/>
            <person name="Depamphilis C."/>
            <person name="Detter J."/>
            <person name="Dirks B."/>
            <person name="Dubchak I."/>
            <person name="Duplessis S."/>
            <person name="Ehlting J."/>
            <person name="Ellis B."/>
            <person name="Gendler K."/>
            <person name="Goodstein D."/>
            <person name="Gribskov M."/>
            <person name="Grimwood J."/>
            <person name="Groover A."/>
            <person name="Gunter L."/>
            <person name="Hamberger B."/>
            <person name="Heinze B."/>
            <person name="Helariutta Y."/>
            <person name="Henrissat B."/>
            <person name="Holligan D."/>
            <person name="Holt R."/>
            <person name="Huang W."/>
            <person name="Islam-Faridi N."/>
            <person name="Jones S."/>
            <person name="Jones-Rhoades M."/>
            <person name="Jorgensen R."/>
            <person name="Joshi C."/>
            <person name="Kangasjarvi J."/>
            <person name="Karlsson J."/>
            <person name="Kelleher C."/>
            <person name="Kirkpatrick R."/>
            <person name="Kirst M."/>
            <person name="Kohler A."/>
            <person name="Kalluri U."/>
            <person name="Larimer F."/>
            <person name="Leebens-Mack J."/>
            <person name="Leple J.C."/>
            <person name="Locascio P."/>
            <person name="Lou Y."/>
            <person name="Lucas S."/>
            <person name="Martin F."/>
            <person name="Montanini B."/>
            <person name="Napoli C."/>
            <person name="Nelson D.R."/>
            <person name="Nelson C."/>
            <person name="Nieminen K."/>
            <person name="Nilsson O."/>
            <person name="Pereda V."/>
            <person name="Peter G."/>
            <person name="Philippe R."/>
            <person name="Pilate G."/>
            <person name="Poliakov A."/>
            <person name="Razumovskaya J."/>
            <person name="Richardson P."/>
            <person name="Rinaldi C."/>
            <person name="Ritland K."/>
            <person name="Rouze P."/>
            <person name="Ryaboy D."/>
            <person name="Schmutz J."/>
            <person name="Schrader J."/>
            <person name="Segerman B."/>
            <person name="Shin H."/>
            <person name="Siddiqui A."/>
            <person name="Sterky F."/>
            <person name="Terry A."/>
            <person name="Tsai C.J."/>
            <person name="Uberbacher E."/>
            <person name="Unneberg P."/>
            <person name="Vahala J."/>
            <person name="Wall K."/>
            <person name="Wessler S."/>
            <person name="Yang G."/>
            <person name="Yin T."/>
            <person name="Douglas C."/>
            <person name="Marra M."/>
            <person name="Sandberg G."/>
            <person name="Van de Peer Y."/>
            <person name="Rokhsar D."/>
        </authorList>
    </citation>
    <scope>NUCLEOTIDE SEQUENCE [LARGE SCALE GENOMIC DNA]</scope>
    <source>
        <strain evidence="2">Nisqually-1</strain>
    </source>
</reference>
<proteinExistence type="predicted"/>
<keyword evidence="1" id="KW-1133">Transmembrane helix</keyword>
<protein>
    <submittedName>
        <fullName evidence="2">Uncharacterized protein</fullName>
    </submittedName>
</protein>
<reference evidence="2" key="2">
    <citation type="submission" date="2017-07" db="EMBL/GenBank/DDBJ databases">
        <title>WGS assembly of Populus trichocarpa.</title>
        <authorList>
            <person name="Tuskan G."/>
            <person name="Difazio S."/>
            <person name="Jansson S."/>
            <person name="Bohlmann J."/>
            <person name="Grigoriev I."/>
            <person name="Hellsten U."/>
            <person name="Putnam N."/>
            <person name="Ralph S."/>
            <person name="Rombauts S."/>
            <person name="Salamov A."/>
            <person name="Schein J."/>
            <person name="Sterck L."/>
            <person name="Aerts A."/>
            <person name="Bhalerao R."/>
            <person name="Bhalerao R."/>
            <person name="Blaudez D."/>
            <person name="Boerjan W."/>
            <person name="Brun A."/>
            <person name="Brunner A."/>
            <person name="Busov V."/>
            <person name="Campbell M."/>
            <person name="Carlson J."/>
            <person name="Chalot M."/>
            <person name="Chapman J."/>
            <person name="Chen G."/>
            <person name="Cooper D."/>
            <person name="Coutinho P."/>
            <person name="Couturier J."/>
            <person name="Covert S."/>
            <person name="Cronk Q."/>
            <person name="Cunningham R."/>
            <person name="Davis J."/>
            <person name="Degroeve S."/>
            <person name="Dejardin A."/>
            <person name="Depamphilis C."/>
            <person name="Detter J."/>
            <person name="Dirks B."/>
            <person name="Dubchak I."/>
            <person name="Duplessis S."/>
            <person name="Ehlting J."/>
            <person name="Ellis B."/>
            <person name="Gendler K."/>
            <person name="Goodstein D."/>
            <person name="Gribskov M."/>
            <person name="Grimwood J."/>
            <person name="Groover A."/>
            <person name="Gunter L."/>
            <person name="Hamberger B."/>
            <person name="Heinze B."/>
            <person name="Helariutta Y."/>
            <person name="Henrissat B."/>
            <person name="Holligan D."/>
            <person name="Holt R."/>
            <person name="Huang W."/>
            <person name="Islam-Faridi N."/>
            <person name="Jones S."/>
            <person name="Jones-Rhoades M."/>
            <person name="Jorgensen R."/>
            <person name="Joshi C."/>
            <person name="Kangasjarvi J."/>
            <person name="Karlsson J."/>
            <person name="Kelleher C."/>
            <person name="Kirkpatrick R."/>
            <person name="Kirst M."/>
            <person name="Kohler A."/>
            <person name="Kalluri U."/>
            <person name="Larimer F."/>
            <person name="Leebens-Mack J."/>
            <person name="Leple J."/>
            <person name="Locascio P."/>
            <person name="Lou Y."/>
            <person name="Lucas S."/>
            <person name="Martin F."/>
            <person name="Montanini B."/>
            <person name="Napoli C."/>
            <person name="Nelson D."/>
            <person name="Nelson C."/>
            <person name="Nieminen K."/>
            <person name="Nilsson O."/>
            <person name="Pereda V."/>
            <person name="Peter G."/>
            <person name="Philippe R."/>
            <person name="Pilate G."/>
            <person name="Poliakov A."/>
            <person name="Razumovskaya J."/>
            <person name="Richardson P."/>
            <person name="Rinaldi C."/>
            <person name="Ritland K."/>
            <person name="Rouze P."/>
            <person name="Ryaboy D."/>
            <person name="Schmutz J."/>
            <person name="Schrader J."/>
            <person name="Segerman B."/>
            <person name="Shin H."/>
            <person name="Siddiqui A."/>
            <person name="Sterky F."/>
            <person name="Terry A."/>
            <person name="Tsai C."/>
            <person name="Uberbacher E."/>
            <person name="Unneberg P."/>
            <person name="Vahala J."/>
            <person name="Wall K."/>
            <person name="Wessler S."/>
            <person name="Yang G."/>
            <person name="Yin T."/>
            <person name="Douglas C."/>
            <person name="Marra M."/>
            <person name="Sandberg G."/>
            <person name="Van De Peer Y."/>
            <person name="Rokhsar D."/>
        </authorList>
    </citation>
    <scope>NUCLEOTIDE SEQUENCE</scope>
    <source>
        <strain evidence="2">Nisqually-1</strain>
    </source>
</reference>
<evidence type="ECO:0000256" key="1">
    <source>
        <dbReference type="SAM" id="Phobius"/>
    </source>
</evidence>
<name>A0A2K1R509_POPTR</name>